<evidence type="ECO:0000313" key="1">
    <source>
        <dbReference type="EMBL" id="GGT45689.1"/>
    </source>
</evidence>
<accession>A0A918H8Z9</accession>
<dbReference type="EMBL" id="BMSA01000004">
    <property type="protein sequence ID" value="GGT45689.1"/>
    <property type="molecule type" value="Genomic_DNA"/>
</dbReference>
<reference evidence="1" key="1">
    <citation type="journal article" date="2014" name="Int. J. Syst. Evol. Microbiol.">
        <title>Complete genome sequence of Corynebacterium casei LMG S-19264T (=DSM 44701T), isolated from a smear-ripened cheese.</title>
        <authorList>
            <consortium name="US DOE Joint Genome Institute (JGI-PGF)"/>
            <person name="Walter F."/>
            <person name="Albersmeier A."/>
            <person name="Kalinowski J."/>
            <person name="Ruckert C."/>
        </authorList>
    </citation>
    <scope>NUCLEOTIDE SEQUENCE</scope>
    <source>
        <strain evidence="1">JCM 4125</strain>
    </source>
</reference>
<protein>
    <submittedName>
        <fullName evidence="1">Uncharacterized protein</fullName>
    </submittedName>
</protein>
<gene>
    <name evidence="1" type="ORF">GCM10010226_23120</name>
</gene>
<dbReference type="AlphaFoldDB" id="A0A918H8Z9"/>
<sequence length="184" mass="19235">MDARARGAHDGRMDLHDELPPAVSAQALLALAEGHHTRATRPLGVHECAGHLVKAYAIEAPGRTVTGPDTEEALRIAAGHLALGGLRGSLGLSVVLVHAGGDGDYVLVHTWIEGHMADLAVFTGPAGRPRELRPGRAGLAPCVWEAAVLSHERDAYSRHVLDGTGPLAGRLAAWGADTVEGELR</sequence>
<reference evidence="1" key="2">
    <citation type="submission" date="2020-09" db="EMBL/GenBank/DDBJ databases">
        <authorList>
            <person name="Sun Q."/>
            <person name="Ohkuma M."/>
        </authorList>
    </citation>
    <scope>NUCLEOTIDE SEQUENCE</scope>
    <source>
        <strain evidence="1">JCM 4125</strain>
    </source>
</reference>
<evidence type="ECO:0000313" key="2">
    <source>
        <dbReference type="Proteomes" id="UP000646776"/>
    </source>
</evidence>
<name>A0A918H8Z9_9ACTN</name>
<comment type="caution">
    <text evidence="1">The sequence shown here is derived from an EMBL/GenBank/DDBJ whole genome shotgun (WGS) entry which is preliminary data.</text>
</comment>
<keyword evidence="2" id="KW-1185">Reference proteome</keyword>
<organism evidence="1 2">
    <name type="scientific">Streptomyces phaeofaciens</name>
    <dbReference type="NCBI Taxonomy" id="68254"/>
    <lineage>
        <taxon>Bacteria</taxon>
        <taxon>Bacillati</taxon>
        <taxon>Actinomycetota</taxon>
        <taxon>Actinomycetes</taxon>
        <taxon>Kitasatosporales</taxon>
        <taxon>Streptomycetaceae</taxon>
        <taxon>Streptomyces</taxon>
    </lineage>
</organism>
<dbReference type="Proteomes" id="UP000646776">
    <property type="component" value="Unassembled WGS sequence"/>
</dbReference>
<proteinExistence type="predicted"/>